<evidence type="ECO:0000259" key="14">
    <source>
        <dbReference type="PROSITE" id="PS51338"/>
    </source>
</evidence>
<dbReference type="InterPro" id="IPR013606">
    <property type="entry name" value="I-BAR_dom"/>
</dbReference>
<comment type="caution">
    <text evidence="15">The sequence shown here is derived from an EMBL/GenBank/DDBJ whole genome shotgun (WGS) entry which is preliminary data.</text>
</comment>
<keyword evidence="6" id="KW-0009">Actin-binding</keyword>
<dbReference type="InterPro" id="IPR027267">
    <property type="entry name" value="AH/BAR_dom_sf"/>
</dbReference>
<dbReference type="FunFam" id="1.20.1270.60:FF:000043">
    <property type="entry name" value="Brain-specific angiogenesis inhibitor 1-associated protein 2-like 1"/>
    <property type="match status" value="1"/>
</dbReference>
<evidence type="ECO:0000259" key="13">
    <source>
        <dbReference type="PROSITE" id="PS50002"/>
    </source>
</evidence>
<feature type="domain" description="IMD" evidence="14">
    <location>
        <begin position="1"/>
        <end position="249"/>
    </location>
</feature>
<dbReference type="SUPFAM" id="SSF50044">
    <property type="entry name" value="SH3-domain"/>
    <property type="match status" value="1"/>
</dbReference>
<dbReference type="Gene3D" id="2.30.30.40">
    <property type="entry name" value="SH3 Domains"/>
    <property type="match status" value="1"/>
</dbReference>
<organism evidence="15 16">
    <name type="scientific">Alligator mississippiensis</name>
    <name type="common">American alligator</name>
    <dbReference type="NCBI Taxonomy" id="8496"/>
    <lineage>
        <taxon>Eukaryota</taxon>
        <taxon>Metazoa</taxon>
        <taxon>Chordata</taxon>
        <taxon>Craniata</taxon>
        <taxon>Vertebrata</taxon>
        <taxon>Euteleostomi</taxon>
        <taxon>Archelosauria</taxon>
        <taxon>Archosauria</taxon>
        <taxon>Crocodylia</taxon>
        <taxon>Alligatoridae</taxon>
        <taxon>Alligatorinae</taxon>
        <taxon>Alligator</taxon>
    </lineage>
</organism>
<evidence type="ECO:0000256" key="12">
    <source>
        <dbReference type="SAM" id="MobiDB-lite"/>
    </source>
</evidence>
<gene>
    <name evidence="15" type="primary">BAIAP2L1</name>
    <name evidence="15" type="ORF">Y1Q_0008282</name>
</gene>
<dbReference type="GO" id="GO:0005654">
    <property type="term" value="C:nucleoplasm"/>
    <property type="evidence" value="ECO:0007669"/>
    <property type="project" value="TreeGrafter"/>
</dbReference>
<evidence type="ECO:0000256" key="1">
    <source>
        <dbReference type="ARBA" id="ARBA00004245"/>
    </source>
</evidence>
<dbReference type="GO" id="GO:0007009">
    <property type="term" value="P:plasma membrane organization"/>
    <property type="evidence" value="ECO:0007669"/>
    <property type="project" value="InterPro"/>
</dbReference>
<reference evidence="15 16" key="1">
    <citation type="journal article" date="2012" name="Genome Biol.">
        <title>Sequencing three crocodilian genomes to illuminate the evolution of archosaurs and amniotes.</title>
        <authorList>
            <person name="St John J.A."/>
            <person name="Braun E.L."/>
            <person name="Isberg S.R."/>
            <person name="Miles L.G."/>
            <person name="Chong A.Y."/>
            <person name="Gongora J."/>
            <person name="Dalzell P."/>
            <person name="Moran C."/>
            <person name="Bed'hom B."/>
            <person name="Abzhanov A."/>
            <person name="Burgess S.C."/>
            <person name="Cooksey A.M."/>
            <person name="Castoe T.A."/>
            <person name="Crawford N.G."/>
            <person name="Densmore L.D."/>
            <person name="Drew J.C."/>
            <person name="Edwards S.V."/>
            <person name="Faircloth B.C."/>
            <person name="Fujita M.K."/>
            <person name="Greenwold M.J."/>
            <person name="Hoffmann F.G."/>
            <person name="Howard J.M."/>
            <person name="Iguchi T."/>
            <person name="Janes D.E."/>
            <person name="Khan S.Y."/>
            <person name="Kohno S."/>
            <person name="de Koning A.J."/>
            <person name="Lance S.L."/>
            <person name="McCarthy F.M."/>
            <person name="McCormack J.E."/>
            <person name="Merchant M.E."/>
            <person name="Peterson D.G."/>
            <person name="Pollock D.D."/>
            <person name="Pourmand N."/>
            <person name="Raney B.J."/>
            <person name="Roessler K.A."/>
            <person name="Sanford J.R."/>
            <person name="Sawyer R.H."/>
            <person name="Schmidt C.J."/>
            <person name="Triplett E.W."/>
            <person name="Tuberville T.D."/>
            <person name="Venegas-Anaya M."/>
            <person name="Howard J.T."/>
            <person name="Jarvis E.D."/>
            <person name="Guillette L.J.Jr."/>
            <person name="Glenn T.C."/>
            <person name="Green R.E."/>
            <person name="Ray D.A."/>
        </authorList>
    </citation>
    <scope>NUCLEOTIDE SEQUENCE [LARGE SCALE GENOMIC DNA]</scope>
    <source>
        <strain evidence="15">KSC_2009_1</strain>
    </source>
</reference>
<dbReference type="PANTHER" id="PTHR14206">
    <property type="entry name" value="BRAIN-SPECIFIC ANGIOGENESIS INHIBITOR 1-ASSOCIATED PROTEIN 2"/>
    <property type="match status" value="1"/>
</dbReference>
<dbReference type="GO" id="GO:0030838">
    <property type="term" value="P:positive regulation of actin filament polymerization"/>
    <property type="evidence" value="ECO:0007669"/>
    <property type="project" value="TreeGrafter"/>
</dbReference>
<evidence type="ECO:0000256" key="10">
    <source>
        <dbReference type="ARBA" id="ARBA00080092"/>
    </source>
</evidence>
<dbReference type="GeneID" id="102558709"/>
<keyword evidence="5" id="KW-0175">Coiled coil</keyword>
<dbReference type="SMART" id="SM00326">
    <property type="entry name" value="SH3"/>
    <property type="match status" value="1"/>
</dbReference>
<dbReference type="PROSITE" id="PS51338">
    <property type="entry name" value="IMD"/>
    <property type="match status" value="1"/>
</dbReference>
<dbReference type="AlphaFoldDB" id="A0A151N1F6"/>
<dbReference type="InterPro" id="IPR001452">
    <property type="entry name" value="SH3_domain"/>
</dbReference>
<dbReference type="CDD" id="cd07645">
    <property type="entry name" value="I-BAR_IMD_BAIAP2L1"/>
    <property type="match status" value="1"/>
</dbReference>
<evidence type="ECO:0000256" key="3">
    <source>
        <dbReference type="ARBA" id="ARBA00022490"/>
    </source>
</evidence>
<evidence type="ECO:0000256" key="4">
    <source>
        <dbReference type="ARBA" id="ARBA00022553"/>
    </source>
</evidence>
<dbReference type="InterPro" id="IPR027681">
    <property type="entry name" value="IRSp53/IRTKS/Pinkbar"/>
</dbReference>
<evidence type="ECO:0000256" key="11">
    <source>
        <dbReference type="PROSITE-ProRule" id="PRU00192"/>
    </source>
</evidence>
<keyword evidence="3" id="KW-0963">Cytoplasm</keyword>
<dbReference type="GO" id="GO:0051017">
    <property type="term" value="P:actin filament bundle assembly"/>
    <property type="evidence" value="ECO:0007669"/>
    <property type="project" value="TreeGrafter"/>
</dbReference>
<evidence type="ECO:0000256" key="9">
    <source>
        <dbReference type="ARBA" id="ARBA00070318"/>
    </source>
</evidence>
<evidence type="ECO:0000313" key="16">
    <source>
        <dbReference type="Proteomes" id="UP000050525"/>
    </source>
</evidence>
<keyword evidence="2 11" id="KW-0728">SH3 domain</keyword>
<keyword evidence="4" id="KW-0597">Phosphoprotein</keyword>
<sequence>MSRAPEEVSRLTESTYKNVMEQFNPGLRNLINLGKNYEKAVSAMILAGRAYYDGLAKIGDIATESPVSKELGQVLVEISSAHKKLNDSLDESFKKFHKEIITELEKKTELDVKYMNATLKRYQTEHKSRLDSLEKSQAELKKIKRKSQGGRNAMKYEYKEIEYLETVTSRQSDIQRFIAEGCREALLEEKRRFCFLVDKHCSFTQHMNYYHIQCTDLLNSKLPVWQETCSDATKVPEKVINMIEEIKTPGSTPISGTPQPSPMIERNTVIGKNYYPLHENAAKVPPAPTNRAYTSPLVDMFNNPAAVQKAPSERLNNSTDNSDDANLCRSTSVATGLNIMKRPKVKTIFPHTAGSNKTLLSFAQGDIITLLVAEEKDGWLYGEHDLTKVKGWFPSSYTKPLEEPAENRLPAPVPSPVPIRSISSVNLADKGGVVLPPPDYLGPLKIGAISDKRLDSSKDTIVKVPVERPDNTTPKPDINGITKPPFLSGENPFATVKLRPTVTNDRSAPIIR</sequence>
<feature type="domain" description="SH3" evidence="13">
    <location>
        <begin position="340"/>
        <end position="403"/>
    </location>
</feature>
<dbReference type="InterPro" id="IPR030060">
    <property type="entry name" value="Baiap2l1_I-BAR_dom"/>
</dbReference>
<dbReference type="Pfam" id="PF14604">
    <property type="entry name" value="SH3_9"/>
    <property type="match status" value="1"/>
</dbReference>
<evidence type="ECO:0000313" key="15">
    <source>
        <dbReference type="EMBL" id="KYO30653.1"/>
    </source>
</evidence>
<dbReference type="InterPro" id="IPR036028">
    <property type="entry name" value="SH3-like_dom_sf"/>
</dbReference>
<dbReference type="EMBL" id="AKHW03004154">
    <property type="protein sequence ID" value="KYO30653.1"/>
    <property type="molecule type" value="Genomic_DNA"/>
</dbReference>
<protein>
    <recommendedName>
        <fullName evidence="9">BAR/IMD domain-containing adapter protein 2-like 1</fullName>
    </recommendedName>
    <alternativeName>
        <fullName evidence="10">Brain-specific angiogenesis inhibitor 1-associated protein 2-like protein 1</fullName>
    </alternativeName>
</protein>
<dbReference type="RefSeq" id="XP_006265341.1">
    <property type="nucleotide sequence ID" value="XM_006265279.4"/>
</dbReference>
<dbReference type="STRING" id="8496.A0A151N1F6"/>
<dbReference type="Pfam" id="PF08397">
    <property type="entry name" value="IMD"/>
    <property type="match status" value="1"/>
</dbReference>
<dbReference type="OrthoDB" id="3800937at2759"/>
<dbReference type="GO" id="GO:0005856">
    <property type="term" value="C:cytoskeleton"/>
    <property type="evidence" value="ECO:0007669"/>
    <property type="project" value="UniProtKB-SubCell"/>
</dbReference>
<dbReference type="PhylomeDB" id="A0A151N1F6"/>
<dbReference type="GO" id="GO:0003779">
    <property type="term" value="F:actin binding"/>
    <property type="evidence" value="ECO:0007669"/>
    <property type="project" value="UniProtKB-KW"/>
</dbReference>
<evidence type="ECO:0000256" key="5">
    <source>
        <dbReference type="ARBA" id="ARBA00023054"/>
    </source>
</evidence>
<name>A0A151N1F6_ALLMI</name>
<comment type="function">
    <text evidence="8">May function as adapter protein. Involved in the formation of clusters of actin bundles. Plays a role in the reorganization of the actin cytoskeleton in response to bacterial infection.</text>
</comment>
<dbReference type="FunFam" id="2.30.30.40:FF:000018">
    <property type="entry name" value="Brain-specific angiogenesis inhibitor 1-associated protein 2"/>
    <property type="match status" value="1"/>
</dbReference>
<evidence type="ECO:0000256" key="2">
    <source>
        <dbReference type="ARBA" id="ARBA00022443"/>
    </source>
</evidence>
<keyword evidence="16" id="KW-1185">Reference proteome</keyword>
<dbReference type="SUPFAM" id="SSF103657">
    <property type="entry name" value="BAR/IMD domain-like"/>
    <property type="match status" value="1"/>
</dbReference>
<accession>A0A151N1F6</accession>
<dbReference type="GO" id="GO:0051764">
    <property type="term" value="P:actin crosslink formation"/>
    <property type="evidence" value="ECO:0007669"/>
    <property type="project" value="TreeGrafter"/>
</dbReference>
<dbReference type="eggNOG" id="ENOG502QQC6">
    <property type="taxonomic scope" value="Eukaryota"/>
</dbReference>
<keyword evidence="7" id="KW-0206">Cytoskeleton</keyword>
<dbReference type="Proteomes" id="UP000050525">
    <property type="component" value="Unassembled WGS sequence"/>
</dbReference>
<dbReference type="Gene3D" id="1.20.1270.60">
    <property type="entry name" value="Arfaptin homology (AH) domain/BAR domain"/>
    <property type="match status" value="1"/>
</dbReference>
<dbReference type="KEGG" id="amj:102558709"/>
<dbReference type="CTD" id="55971"/>
<dbReference type="CDD" id="cd11913">
    <property type="entry name" value="SH3_BAIAP2L1"/>
    <property type="match status" value="1"/>
</dbReference>
<comment type="subcellular location">
    <subcellularLocation>
        <location evidence="1">Cytoplasm</location>
        <location evidence="1">Cytoskeleton</location>
    </subcellularLocation>
</comment>
<proteinExistence type="predicted"/>
<dbReference type="InterPro" id="IPR035592">
    <property type="entry name" value="IRTKS_SH3"/>
</dbReference>
<feature type="region of interest" description="Disordered" evidence="12">
    <location>
        <begin position="466"/>
        <end position="486"/>
    </location>
</feature>
<dbReference type="PANTHER" id="PTHR14206:SF4">
    <property type="entry name" value="BRAIN-SPECIFIC ANGIOGENESIS INHIBITOR 1-ASSOCIATED PROTEIN 2-LIKE PROTEIN 1"/>
    <property type="match status" value="1"/>
</dbReference>
<evidence type="ECO:0000256" key="6">
    <source>
        <dbReference type="ARBA" id="ARBA00023203"/>
    </source>
</evidence>
<dbReference type="PROSITE" id="PS50002">
    <property type="entry name" value="SH3"/>
    <property type="match status" value="1"/>
</dbReference>
<evidence type="ECO:0000256" key="7">
    <source>
        <dbReference type="ARBA" id="ARBA00023212"/>
    </source>
</evidence>
<dbReference type="GO" id="GO:0005829">
    <property type="term" value="C:cytosol"/>
    <property type="evidence" value="ECO:0007669"/>
    <property type="project" value="TreeGrafter"/>
</dbReference>
<evidence type="ECO:0000256" key="8">
    <source>
        <dbReference type="ARBA" id="ARBA00054781"/>
    </source>
</evidence>